<dbReference type="PANTHER" id="PTHR30413:SF8">
    <property type="entry name" value="TRANSPORT PERMEASE PROTEIN"/>
    <property type="match status" value="1"/>
</dbReference>
<keyword evidence="5" id="KW-0997">Cell inner membrane</keyword>
<dbReference type="GO" id="GO:0015920">
    <property type="term" value="P:lipopolysaccharide transport"/>
    <property type="evidence" value="ECO:0007669"/>
    <property type="project" value="TreeGrafter"/>
</dbReference>
<feature type="transmembrane region" description="Helical" evidence="9">
    <location>
        <begin position="131"/>
        <end position="152"/>
    </location>
</feature>
<gene>
    <name evidence="11" type="ORF">DXD17_12360</name>
</gene>
<keyword evidence="8 9" id="KW-0472">Membrane</keyword>
<sequence>MLNMQEQKFQTVIEPKNRLLDLKLKEVWAYRDLVMLFVRRTFVAQYKQTILGPAWAIIQPLFTTVIFTVVFGNLAGLAPGGVPTFIFYLCGSIAWTYFSGCLTATSTTFTANSSIMGKVYFPRLVMPISTVISQLIAFAIQAVFFVAFLVYYCIIGAGVHPNIYILLTPVLVLQLAFLGLGFGIIVSALTTKYRDLAMLVGFGTQIWMYLTPVAYDIGIIPERFMNIYMLNPVTPIICTLRYAFLGSGELNITYYMISWVVTVLVLFVGIILFNKVEKTFMDTV</sequence>
<evidence type="ECO:0000256" key="6">
    <source>
        <dbReference type="ARBA" id="ARBA00022692"/>
    </source>
</evidence>
<dbReference type="Proteomes" id="UP000260793">
    <property type="component" value="Unassembled WGS sequence"/>
</dbReference>
<dbReference type="PROSITE" id="PS51012">
    <property type="entry name" value="ABC_TM2"/>
    <property type="match status" value="1"/>
</dbReference>
<evidence type="ECO:0000256" key="3">
    <source>
        <dbReference type="ARBA" id="ARBA00022448"/>
    </source>
</evidence>
<dbReference type="GO" id="GO:0140359">
    <property type="term" value="F:ABC-type transporter activity"/>
    <property type="evidence" value="ECO:0007669"/>
    <property type="project" value="InterPro"/>
</dbReference>
<organism evidence="11 12">
    <name type="scientific">[Ruminococcus] lactaris</name>
    <dbReference type="NCBI Taxonomy" id="46228"/>
    <lineage>
        <taxon>Bacteria</taxon>
        <taxon>Bacillati</taxon>
        <taxon>Bacillota</taxon>
        <taxon>Clostridia</taxon>
        <taxon>Lachnospirales</taxon>
        <taxon>Lachnospiraceae</taxon>
        <taxon>Mediterraneibacter</taxon>
    </lineage>
</organism>
<evidence type="ECO:0000256" key="1">
    <source>
        <dbReference type="ARBA" id="ARBA00004429"/>
    </source>
</evidence>
<comment type="similarity">
    <text evidence="2 9">Belongs to the ABC-2 integral membrane protein family.</text>
</comment>
<evidence type="ECO:0000256" key="5">
    <source>
        <dbReference type="ARBA" id="ARBA00022519"/>
    </source>
</evidence>
<evidence type="ECO:0000256" key="9">
    <source>
        <dbReference type="RuleBase" id="RU361157"/>
    </source>
</evidence>
<feature type="transmembrane region" description="Helical" evidence="9">
    <location>
        <begin position="164"/>
        <end position="190"/>
    </location>
</feature>
<comment type="caution">
    <text evidence="11">The sequence shown here is derived from an EMBL/GenBank/DDBJ whole genome shotgun (WGS) entry which is preliminary data.</text>
</comment>
<protein>
    <recommendedName>
        <fullName evidence="9">Transport permease protein</fullName>
    </recommendedName>
</protein>
<keyword evidence="6 9" id="KW-0812">Transmembrane</keyword>
<comment type="subcellular location">
    <subcellularLocation>
        <location evidence="1">Cell inner membrane</location>
        <topology evidence="1">Multi-pass membrane protein</topology>
    </subcellularLocation>
    <subcellularLocation>
        <location evidence="9">Cell membrane</location>
        <topology evidence="9">Multi-pass membrane protein</topology>
    </subcellularLocation>
</comment>
<dbReference type="InterPro" id="IPR047817">
    <property type="entry name" value="ABC2_TM_bact-type"/>
</dbReference>
<reference evidence="11 12" key="1">
    <citation type="submission" date="2018-08" db="EMBL/GenBank/DDBJ databases">
        <title>A genome reference for cultivated species of the human gut microbiota.</title>
        <authorList>
            <person name="Zou Y."/>
            <person name="Xue W."/>
            <person name="Luo G."/>
        </authorList>
    </citation>
    <scope>NUCLEOTIDE SEQUENCE [LARGE SCALE GENOMIC DNA]</scope>
    <source>
        <strain evidence="11 12">TF11-7</strain>
    </source>
</reference>
<evidence type="ECO:0000256" key="7">
    <source>
        <dbReference type="ARBA" id="ARBA00022989"/>
    </source>
</evidence>
<feature type="transmembrane region" description="Helical" evidence="9">
    <location>
        <begin position="252"/>
        <end position="273"/>
    </location>
</feature>
<dbReference type="PANTHER" id="PTHR30413">
    <property type="entry name" value="INNER MEMBRANE TRANSPORT PERMEASE"/>
    <property type="match status" value="1"/>
</dbReference>
<evidence type="ECO:0000256" key="4">
    <source>
        <dbReference type="ARBA" id="ARBA00022475"/>
    </source>
</evidence>
<feature type="domain" description="ABC transmembrane type-2" evidence="10">
    <location>
        <begin position="51"/>
        <end position="276"/>
    </location>
</feature>
<dbReference type="InterPro" id="IPR013525">
    <property type="entry name" value="ABC2_TM"/>
</dbReference>
<accession>A0A3E4LK62</accession>
<proteinExistence type="inferred from homology"/>
<feature type="transmembrane region" description="Helical" evidence="9">
    <location>
        <begin position="85"/>
        <end position="111"/>
    </location>
</feature>
<dbReference type="EMBL" id="QSQN01000039">
    <property type="protein sequence ID" value="RGK37422.1"/>
    <property type="molecule type" value="Genomic_DNA"/>
</dbReference>
<dbReference type="AlphaFoldDB" id="A0A3E4LK62"/>
<evidence type="ECO:0000313" key="12">
    <source>
        <dbReference type="Proteomes" id="UP000260793"/>
    </source>
</evidence>
<evidence type="ECO:0000259" key="10">
    <source>
        <dbReference type="PROSITE" id="PS51012"/>
    </source>
</evidence>
<evidence type="ECO:0000256" key="2">
    <source>
        <dbReference type="ARBA" id="ARBA00007783"/>
    </source>
</evidence>
<feature type="transmembrane region" description="Helical" evidence="9">
    <location>
        <begin position="57"/>
        <end position="78"/>
    </location>
</feature>
<evidence type="ECO:0000313" key="11">
    <source>
        <dbReference type="EMBL" id="RGK37422.1"/>
    </source>
</evidence>
<dbReference type="Pfam" id="PF01061">
    <property type="entry name" value="ABC2_membrane"/>
    <property type="match status" value="1"/>
</dbReference>
<name>A0A3E4LK62_9FIRM</name>
<dbReference type="GO" id="GO:0005886">
    <property type="term" value="C:plasma membrane"/>
    <property type="evidence" value="ECO:0007669"/>
    <property type="project" value="UniProtKB-SubCell"/>
</dbReference>
<feature type="transmembrane region" description="Helical" evidence="9">
    <location>
        <begin position="196"/>
        <end position="215"/>
    </location>
</feature>
<keyword evidence="4 9" id="KW-1003">Cell membrane</keyword>
<keyword evidence="3 9" id="KW-0813">Transport</keyword>
<keyword evidence="7 9" id="KW-1133">Transmembrane helix</keyword>
<evidence type="ECO:0000256" key="8">
    <source>
        <dbReference type="ARBA" id="ARBA00023136"/>
    </source>
</evidence>